<feature type="domain" description="EF-hand" evidence="7">
    <location>
        <begin position="356"/>
        <end position="391"/>
    </location>
</feature>
<feature type="region of interest" description="Disordered" evidence="5">
    <location>
        <begin position="643"/>
        <end position="673"/>
    </location>
</feature>
<dbReference type="InterPro" id="IPR011992">
    <property type="entry name" value="EF-hand-dom_pair"/>
</dbReference>
<dbReference type="InterPro" id="IPR011993">
    <property type="entry name" value="PH-like_dom_sf"/>
</dbReference>
<evidence type="ECO:0000259" key="6">
    <source>
        <dbReference type="PROSITE" id="PS50003"/>
    </source>
</evidence>
<dbReference type="Gene3D" id="2.60.120.260">
    <property type="entry name" value="Galactose-binding domain-like"/>
    <property type="match status" value="1"/>
</dbReference>
<feature type="compositionally biased region" description="Basic and acidic residues" evidence="5">
    <location>
        <begin position="657"/>
        <end position="670"/>
    </location>
</feature>
<sequence>MSDVESDGEDYEEALIYHRLIETMNFKDLEEELLEPKARHAMMEEDEEGCLPLHYAAYYGCPWQLVEEMILLNRDALAKETKSGYTPQDYVELDPEVDGTNGLTYEENEANQEKLMELLAQTPEDVEYEIDSAMLSGQNEVDEDAYQFFHEHLENEWKKCDVDGDGSITVPEFRLYLEKFFKSREMTSSYKHLTNADAQKMMNEVDTDGSGYIDKEEFFRMLNMSTRLHDGLVRRHWAVVRKRILNHPEEASMVDMIGQSPLHYAVTVKAPEEIMLRLVLADPKSLVKKMGAKKGETALTPFGLAEKMLYEENTLDEVEHNYIVELLQLDEEQVEEHRENLETRVNFLQKEEEEAKLNKRRRDQFNECDNDGDDLITYDEFSKWMMKTAQRRHLYVPTLEDIEALIEEAGVVGDNVINFDEFCTMMVCEPKKMHEACAKGRWSAVRQRLETHPREAHFVDTYGQIPLHYAAYNKVPEEILIRLICEFPESVITKRYLDERTPLDFASHQGAEDVIIELLSLTPEEVGEQKSNLLEYADLVLKNQEAGIREKLTLSLKKKDVESISVVLDEMKEAGLENHPAAKKAKNVINKINDEEKHVKQELAEKNVTADEKAALEAEKKAKLASEKARLLSNKLMSKAMSASDIGANDDDDDDDKNNNNKDNDNDKDNSNTAGQKLISAQRRQTLHSDALAAKKEADRLRREAQKLEESTRATRKKLKDAEERRKAAERQAAKLVQEKEEMRLQFERKSLETKTAHLSAQEEVEHLKEQLKSSQDDKRKEKERLELMDRHANAEAAAREAEVKSGQAKKNAELILQKVNLGGTAAEIEQLESEALAANRRAEEAERLAASLVAQSNVIKQQVESLNRERQEFLTRRASMEAELSRKERTYADETKALKRKHAMELQQRRASATVKIESLQKQFAELTNIKFDAQEEINSKDALDVTWDDHKYTDVAPDGIAEQSSEYGHGMSASQAIRGYRSSKTGFSGAGEYTHTAATGMPWWEVRLRDPCDVKRVAVYGRPEYGHRMTALTVQFFDENEKIIFSVDWENPRQTEAFSVEVDDSTLVRNVSVVRIQKRGEGKKVDDRILNLNCVQVFAQVSLSVALAKKEEELAVRLSSEVAKKDIEFEKKIKRENEIANKRVQELEGKHQQEKFRIEGLKNQAVKEEAAKQQILAAKARDLAMDKLELEKKLAAAYSNGGDSKDLEKLIREKEVGMEQVRRDANIARREAEHARQSVDHIREKARQEVERERALREEQAKIFEMEKKIHQKEAMRRRSSMAEHGDKLRDLQAEHKKELEDMSAELQRLQSQMEKIQEAEKKGGGVAGSTKQQKNWWARRKVLCQNATNSVQRFVSVKLTVAQTRDELIRLESDTPRDEKHDVLLHYISALQLLIDYLGCQVENSLNEADVAENEESAARTNGSSARAYRNLVVDNITTMRQYFEDLSAARKLEMTLVTNPGERIEVMRRIEKLRFIMECRGLEYSELNNRLEIEFSDESAIAYGELEGEASMKKAEKTARKLEMLLDAEAEFAATTSRMVDLESEPEVDFYKVTEGQGYIDDERCSGIEELESIFGRVDKEIDCPKLALIIPEEASELDDAGGFWAGAPKMLHVICACNGSVVMSFPFSVSVTDLQKTMPVVDVTSTFVEKHCGRCSFFTGLQNSPSKIRSSVRSINSQGHVQSSQIMTTSDFTFLRQWWLDDGRMDAIRSEMIMVKDSKSNIHWIKKSNQEAWRSSGGIILTESKINQLIKKQILKESDYAGFLEKQGNGKSTFGSKSFKRRYFILKNTTLLYYDANDENWKSKPEKGQLSLDDATITLLNDGVTFTVSYASLPYSRRWVFRAANGEIRDGWEQAINETGATREIVESEGGEEEALMGGGGKGCCTVA</sequence>
<feature type="region of interest" description="Disordered" evidence="5">
    <location>
        <begin position="696"/>
        <end position="735"/>
    </location>
</feature>
<evidence type="ECO:0000256" key="4">
    <source>
        <dbReference type="SAM" id="Coils"/>
    </source>
</evidence>
<dbReference type="PROSITE" id="PS50003">
    <property type="entry name" value="PH_DOMAIN"/>
    <property type="match status" value="1"/>
</dbReference>
<evidence type="ECO:0000256" key="2">
    <source>
        <dbReference type="ARBA" id="ARBA00022837"/>
    </source>
</evidence>
<evidence type="ECO:0000256" key="1">
    <source>
        <dbReference type="ARBA" id="ARBA00022737"/>
    </source>
</evidence>
<keyword evidence="1" id="KW-0677">Repeat</keyword>
<gene>
    <name evidence="8" type="ORF">TrVE_jg11137</name>
</gene>
<feature type="coiled-coil region" evidence="4">
    <location>
        <begin position="1220"/>
        <end position="1325"/>
    </location>
</feature>
<dbReference type="SMART" id="SM00054">
    <property type="entry name" value="EFh"/>
    <property type="match status" value="4"/>
</dbReference>
<dbReference type="SUPFAM" id="SSF48403">
    <property type="entry name" value="Ankyrin repeat"/>
    <property type="match status" value="1"/>
</dbReference>
<dbReference type="InterPro" id="IPR002048">
    <property type="entry name" value="EF_hand_dom"/>
</dbReference>
<evidence type="ECO:0008006" key="10">
    <source>
        <dbReference type="Google" id="ProtNLM"/>
    </source>
</evidence>
<evidence type="ECO:0000313" key="8">
    <source>
        <dbReference type="EMBL" id="GMI07897.1"/>
    </source>
</evidence>
<dbReference type="Gene3D" id="1.10.238.10">
    <property type="entry name" value="EF-hand"/>
    <property type="match status" value="2"/>
</dbReference>
<protein>
    <recommendedName>
        <fullName evidence="10">Calmodulin</fullName>
    </recommendedName>
</protein>
<dbReference type="CDD" id="cd00821">
    <property type="entry name" value="PH"/>
    <property type="match status" value="1"/>
</dbReference>
<dbReference type="InterPro" id="IPR002110">
    <property type="entry name" value="Ankyrin_rpt"/>
</dbReference>
<dbReference type="InterPro" id="IPR050889">
    <property type="entry name" value="Dendritic_Spine_Reg/Scaffold"/>
</dbReference>
<keyword evidence="9" id="KW-1185">Reference proteome</keyword>
<dbReference type="SMART" id="SM00248">
    <property type="entry name" value="ANK"/>
    <property type="match status" value="4"/>
</dbReference>
<dbReference type="InterPro" id="IPR018247">
    <property type="entry name" value="EF_Hand_1_Ca_BS"/>
</dbReference>
<evidence type="ECO:0000259" key="7">
    <source>
        <dbReference type="PROSITE" id="PS50222"/>
    </source>
</evidence>
<dbReference type="EMBL" id="BRXX01000372">
    <property type="protein sequence ID" value="GMI07897.1"/>
    <property type="molecule type" value="Genomic_DNA"/>
</dbReference>
<feature type="coiled-coil region" evidence="4">
    <location>
        <begin position="1132"/>
        <end position="1180"/>
    </location>
</feature>
<proteinExistence type="predicted"/>
<dbReference type="SUPFAM" id="SSF47473">
    <property type="entry name" value="EF-hand"/>
    <property type="match status" value="1"/>
</dbReference>
<feature type="compositionally biased region" description="Basic and acidic residues" evidence="5">
    <location>
        <begin position="696"/>
        <end position="713"/>
    </location>
</feature>
<accession>A0A9W7CK10</accession>
<dbReference type="CDD" id="cd00051">
    <property type="entry name" value="EFh"/>
    <property type="match status" value="2"/>
</dbReference>
<dbReference type="InterPro" id="IPR008979">
    <property type="entry name" value="Galactose-bd-like_sf"/>
</dbReference>
<feature type="domain" description="EF-hand" evidence="7">
    <location>
        <begin position="148"/>
        <end position="183"/>
    </location>
</feature>
<feature type="coiled-coil region" evidence="4">
    <location>
        <begin position="324"/>
        <end position="358"/>
    </location>
</feature>
<keyword evidence="2" id="KW-0106">Calcium</keyword>
<feature type="domain" description="PH" evidence="6">
    <location>
        <begin position="1762"/>
        <end position="1866"/>
    </location>
</feature>
<dbReference type="Gene3D" id="2.30.29.30">
    <property type="entry name" value="Pleckstrin-homology domain (PH domain)/Phosphotyrosine-binding domain (PTB)"/>
    <property type="match status" value="1"/>
</dbReference>
<feature type="coiled-coil region" evidence="4">
    <location>
        <begin position="582"/>
        <end position="635"/>
    </location>
</feature>
<feature type="domain" description="EF-hand" evidence="7">
    <location>
        <begin position="397"/>
        <end position="432"/>
    </location>
</feature>
<dbReference type="InterPro" id="IPR001849">
    <property type="entry name" value="PH_domain"/>
</dbReference>
<dbReference type="Gene3D" id="1.25.40.20">
    <property type="entry name" value="Ankyrin repeat-containing domain"/>
    <property type="match status" value="1"/>
</dbReference>
<dbReference type="GO" id="GO:0005509">
    <property type="term" value="F:calcium ion binding"/>
    <property type="evidence" value="ECO:0007669"/>
    <property type="project" value="InterPro"/>
</dbReference>
<keyword evidence="4" id="KW-0175">Coiled coil</keyword>
<feature type="compositionally biased region" description="Basic and acidic residues" evidence="5">
    <location>
        <begin position="764"/>
        <end position="782"/>
    </location>
</feature>
<name>A0A9W7CK10_9STRA</name>
<dbReference type="Pfam" id="PF00169">
    <property type="entry name" value="PH"/>
    <property type="match status" value="1"/>
</dbReference>
<feature type="coiled-coil region" evidence="4">
    <location>
        <begin position="829"/>
        <end position="938"/>
    </location>
</feature>
<feature type="domain" description="EF-hand" evidence="7">
    <location>
        <begin position="193"/>
        <end position="228"/>
    </location>
</feature>
<dbReference type="SMART" id="SM00233">
    <property type="entry name" value="PH"/>
    <property type="match status" value="1"/>
</dbReference>
<keyword evidence="3" id="KW-0040">ANK repeat</keyword>
<feature type="region of interest" description="Disordered" evidence="5">
    <location>
        <begin position="761"/>
        <end position="782"/>
    </location>
</feature>
<dbReference type="PROSITE" id="PS00018">
    <property type="entry name" value="EF_HAND_1"/>
    <property type="match status" value="3"/>
</dbReference>
<dbReference type="PROSITE" id="PS50222">
    <property type="entry name" value="EF_HAND_2"/>
    <property type="match status" value="4"/>
</dbReference>
<dbReference type="PANTHER" id="PTHR24166:SF48">
    <property type="entry name" value="PROTEIN VAPYRIN"/>
    <property type="match status" value="1"/>
</dbReference>
<feature type="compositionally biased region" description="Basic and acidic residues" evidence="5">
    <location>
        <begin position="720"/>
        <end position="735"/>
    </location>
</feature>
<reference evidence="9" key="1">
    <citation type="journal article" date="2023" name="Commun. Biol.">
        <title>Genome analysis of Parmales, the sister group of diatoms, reveals the evolutionary specialization of diatoms from phago-mixotrophs to photoautotrophs.</title>
        <authorList>
            <person name="Ban H."/>
            <person name="Sato S."/>
            <person name="Yoshikawa S."/>
            <person name="Yamada K."/>
            <person name="Nakamura Y."/>
            <person name="Ichinomiya M."/>
            <person name="Sato N."/>
            <person name="Blanc-Mathieu R."/>
            <person name="Endo H."/>
            <person name="Kuwata A."/>
            <person name="Ogata H."/>
        </authorList>
    </citation>
    <scope>NUCLEOTIDE SEQUENCE [LARGE SCALE GENOMIC DNA]</scope>
    <source>
        <strain evidence="9">NIES 3699</strain>
    </source>
</reference>
<evidence type="ECO:0000256" key="3">
    <source>
        <dbReference type="ARBA" id="ARBA00023043"/>
    </source>
</evidence>
<dbReference type="Proteomes" id="UP001165160">
    <property type="component" value="Unassembled WGS sequence"/>
</dbReference>
<evidence type="ECO:0000256" key="5">
    <source>
        <dbReference type="SAM" id="MobiDB-lite"/>
    </source>
</evidence>
<evidence type="ECO:0000313" key="9">
    <source>
        <dbReference type="Proteomes" id="UP001165160"/>
    </source>
</evidence>
<dbReference type="Pfam" id="PF13499">
    <property type="entry name" value="EF-hand_7"/>
    <property type="match status" value="2"/>
</dbReference>
<organism evidence="8 9">
    <name type="scientific">Triparma verrucosa</name>
    <dbReference type="NCBI Taxonomy" id="1606542"/>
    <lineage>
        <taxon>Eukaryota</taxon>
        <taxon>Sar</taxon>
        <taxon>Stramenopiles</taxon>
        <taxon>Ochrophyta</taxon>
        <taxon>Bolidophyceae</taxon>
        <taxon>Parmales</taxon>
        <taxon>Triparmaceae</taxon>
        <taxon>Triparma</taxon>
    </lineage>
</organism>
<dbReference type="SUPFAM" id="SSF49785">
    <property type="entry name" value="Galactose-binding domain-like"/>
    <property type="match status" value="1"/>
</dbReference>
<dbReference type="SUPFAM" id="SSF50729">
    <property type="entry name" value="PH domain-like"/>
    <property type="match status" value="1"/>
</dbReference>
<comment type="caution">
    <text evidence="8">The sequence shown here is derived from an EMBL/GenBank/DDBJ whole genome shotgun (WGS) entry which is preliminary data.</text>
</comment>
<dbReference type="PANTHER" id="PTHR24166">
    <property type="entry name" value="ROLLING PEBBLES, ISOFORM B"/>
    <property type="match status" value="1"/>
</dbReference>
<dbReference type="InterPro" id="IPR036770">
    <property type="entry name" value="Ankyrin_rpt-contain_sf"/>
</dbReference>